<dbReference type="EMBL" id="BMMD01000017">
    <property type="protein sequence ID" value="GGJ87627.1"/>
    <property type="molecule type" value="Genomic_DNA"/>
</dbReference>
<dbReference type="PIRSF" id="PIRSF001434">
    <property type="entry name" value="CGS"/>
    <property type="match status" value="1"/>
</dbReference>
<dbReference type="GO" id="GO:0030170">
    <property type="term" value="F:pyridoxal phosphate binding"/>
    <property type="evidence" value="ECO:0007669"/>
    <property type="project" value="InterPro"/>
</dbReference>
<dbReference type="InterPro" id="IPR015422">
    <property type="entry name" value="PyrdxlP-dep_Trfase_small"/>
</dbReference>
<evidence type="ECO:0000256" key="2">
    <source>
        <dbReference type="ARBA" id="ARBA00009077"/>
    </source>
</evidence>
<dbReference type="SUPFAM" id="SSF53383">
    <property type="entry name" value="PLP-dependent transferases"/>
    <property type="match status" value="1"/>
</dbReference>
<keyword evidence="3 4" id="KW-0663">Pyridoxal phosphate</keyword>
<dbReference type="InterPro" id="IPR015424">
    <property type="entry name" value="PyrdxlP-dep_Trfase"/>
</dbReference>
<dbReference type="InterPro" id="IPR015421">
    <property type="entry name" value="PyrdxlP-dep_Trfase_major"/>
</dbReference>
<evidence type="ECO:0000256" key="3">
    <source>
        <dbReference type="ARBA" id="ARBA00022898"/>
    </source>
</evidence>
<name>A0A917PQ78_9MICO</name>
<protein>
    <submittedName>
        <fullName evidence="6">Cystathionine gamma-synthase</fullName>
    </submittedName>
</protein>
<dbReference type="GO" id="GO:0004123">
    <property type="term" value="F:cystathionine gamma-lyase activity"/>
    <property type="evidence" value="ECO:0007669"/>
    <property type="project" value="TreeGrafter"/>
</dbReference>
<reference evidence="6" key="1">
    <citation type="journal article" date="2014" name="Int. J. Syst. Evol. Microbiol.">
        <title>Complete genome sequence of Corynebacterium casei LMG S-19264T (=DSM 44701T), isolated from a smear-ripened cheese.</title>
        <authorList>
            <consortium name="US DOE Joint Genome Institute (JGI-PGF)"/>
            <person name="Walter F."/>
            <person name="Albersmeier A."/>
            <person name="Kalinowski J."/>
            <person name="Ruckert C."/>
        </authorList>
    </citation>
    <scope>NUCLEOTIDE SEQUENCE</scope>
    <source>
        <strain evidence="6">CGMCC 1.8984</strain>
    </source>
</reference>
<dbReference type="GO" id="GO:0019343">
    <property type="term" value="P:cysteine biosynthetic process via cystathionine"/>
    <property type="evidence" value="ECO:0007669"/>
    <property type="project" value="TreeGrafter"/>
</dbReference>
<evidence type="ECO:0000313" key="7">
    <source>
        <dbReference type="Proteomes" id="UP000636956"/>
    </source>
</evidence>
<organism evidence="6 7">
    <name type="scientific">Agromyces bauzanensis</name>
    <dbReference type="NCBI Taxonomy" id="1308924"/>
    <lineage>
        <taxon>Bacteria</taxon>
        <taxon>Bacillati</taxon>
        <taxon>Actinomycetota</taxon>
        <taxon>Actinomycetes</taxon>
        <taxon>Micrococcales</taxon>
        <taxon>Microbacteriaceae</taxon>
        <taxon>Agromyces</taxon>
    </lineage>
</organism>
<dbReference type="Proteomes" id="UP000636956">
    <property type="component" value="Unassembled WGS sequence"/>
</dbReference>
<dbReference type="FunFam" id="3.40.640.10:FF:000009">
    <property type="entry name" value="Cystathionine gamma-synthase homolog"/>
    <property type="match status" value="1"/>
</dbReference>
<evidence type="ECO:0000313" key="6">
    <source>
        <dbReference type="EMBL" id="GGJ87627.1"/>
    </source>
</evidence>
<dbReference type="CDD" id="cd00614">
    <property type="entry name" value="CGS_like"/>
    <property type="match status" value="1"/>
</dbReference>
<dbReference type="PANTHER" id="PTHR11808:SF15">
    <property type="entry name" value="CYSTATHIONINE GAMMA-LYASE"/>
    <property type="match status" value="1"/>
</dbReference>
<dbReference type="Gene3D" id="3.40.640.10">
    <property type="entry name" value="Type I PLP-dependent aspartate aminotransferase-like (Major domain)"/>
    <property type="match status" value="1"/>
</dbReference>
<dbReference type="GO" id="GO:0003962">
    <property type="term" value="F:cystathionine gamma-synthase activity"/>
    <property type="evidence" value="ECO:0007669"/>
    <property type="project" value="TreeGrafter"/>
</dbReference>
<comment type="similarity">
    <text evidence="2 5">Belongs to the trans-sulfuration enzymes family.</text>
</comment>
<dbReference type="NCBIfam" id="NF005871">
    <property type="entry name" value="PRK07811.1"/>
    <property type="match status" value="1"/>
</dbReference>
<sequence>MKDMNTPELRTEQRHDDARFDTRAIHAGQAFDPTTGAVIPPIYQTSTFVQDGIGGLRGGYEYSRSSNPTRTALETQLAALEGGIRGLSFASGLAAEDALLRTVLAPGDHVVIGNDVYGGTHRLVRRIFGGWSIRHATVDTSDLAAVRDAIELGTTKVLWVETPSNPLMKISDVAALAELGDEAGVLVVVDNTFASPALQQPLAFGAAVVVHSTTKYLGGHSDVVGGGLVFAAGQEELAERVTFTQFAAGAISGPFDAFLTSRGIKTLGIRMQRHSQNALAIARRLDEHAAVERVYYPGLESHSGHELAGRQMSGYGGMLSIALAGGAPAARRFAESTSLFQLAESLGGVESLVNYPSDMTHASVKGTEAEVPDSIVRLSVGIEDVDDLLDDIDRTLARL</sequence>
<dbReference type="AlphaFoldDB" id="A0A917PQ78"/>
<dbReference type="InterPro" id="IPR000277">
    <property type="entry name" value="Cys/Met-Metab_PyrdxlP-dep_enz"/>
</dbReference>
<dbReference type="PANTHER" id="PTHR11808">
    <property type="entry name" value="TRANS-SULFURATION ENZYME FAMILY MEMBER"/>
    <property type="match status" value="1"/>
</dbReference>
<gene>
    <name evidence="6" type="ORF">GCM10011372_27640</name>
</gene>
<evidence type="ECO:0000256" key="4">
    <source>
        <dbReference type="PIRSR" id="PIRSR001434-2"/>
    </source>
</evidence>
<keyword evidence="7" id="KW-1185">Reference proteome</keyword>
<accession>A0A917PQ78</accession>
<reference evidence="6" key="2">
    <citation type="submission" date="2020-09" db="EMBL/GenBank/DDBJ databases">
        <authorList>
            <person name="Sun Q."/>
            <person name="Zhou Y."/>
        </authorList>
    </citation>
    <scope>NUCLEOTIDE SEQUENCE</scope>
    <source>
        <strain evidence="6">CGMCC 1.8984</strain>
    </source>
</reference>
<dbReference type="GO" id="GO:0005737">
    <property type="term" value="C:cytoplasm"/>
    <property type="evidence" value="ECO:0007669"/>
    <property type="project" value="TreeGrafter"/>
</dbReference>
<proteinExistence type="inferred from homology"/>
<evidence type="ECO:0000256" key="5">
    <source>
        <dbReference type="RuleBase" id="RU362118"/>
    </source>
</evidence>
<feature type="modified residue" description="N6-(pyridoxal phosphate)lysine" evidence="4">
    <location>
        <position position="215"/>
    </location>
</feature>
<comment type="cofactor">
    <cofactor evidence="1 5">
        <name>pyridoxal 5'-phosphate</name>
        <dbReference type="ChEBI" id="CHEBI:597326"/>
    </cofactor>
</comment>
<comment type="caution">
    <text evidence="6">The sequence shown here is derived from an EMBL/GenBank/DDBJ whole genome shotgun (WGS) entry which is preliminary data.</text>
</comment>
<dbReference type="Pfam" id="PF01053">
    <property type="entry name" value="Cys_Met_Meta_PP"/>
    <property type="match status" value="1"/>
</dbReference>
<evidence type="ECO:0000256" key="1">
    <source>
        <dbReference type="ARBA" id="ARBA00001933"/>
    </source>
</evidence>
<dbReference type="GO" id="GO:0019346">
    <property type="term" value="P:transsulfuration"/>
    <property type="evidence" value="ECO:0007669"/>
    <property type="project" value="InterPro"/>
</dbReference>
<dbReference type="Gene3D" id="3.90.1150.10">
    <property type="entry name" value="Aspartate Aminotransferase, domain 1"/>
    <property type="match status" value="1"/>
</dbReference>